<proteinExistence type="predicted"/>
<evidence type="ECO:0000313" key="1">
    <source>
        <dbReference type="EMBL" id="CAA7407349.1"/>
    </source>
</evidence>
<sequence length="265" mass="30209">MALPITQDLLRLHWIEGQVYERVKLMNRESVEARKVVALWMWLESMGFPNMVRRAKNAPADVFQRLLLEAEAILDSLHQGNPKTSQNATAIFLTAYGARDPITLQFFYANRDLGIRSIVAILDSVGRIIFNDELVKASRESDAGRQLEPSLAEALQAPYIHMMEPTHEDYRSMLVTFHPGSNVTPEIIINYFVGRWGVSVERVDLDLDPKLGQWEGPMPTYGRVVFTSPSFLPLLLNGGHYAEFNIDGLFMWGRRNINWFINATD</sequence>
<name>A0A7I8LBH2_SPIIN</name>
<organism evidence="1 2">
    <name type="scientific">Spirodela intermedia</name>
    <name type="common">Intermediate duckweed</name>
    <dbReference type="NCBI Taxonomy" id="51605"/>
    <lineage>
        <taxon>Eukaryota</taxon>
        <taxon>Viridiplantae</taxon>
        <taxon>Streptophyta</taxon>
        <taxon>Embryophyta</taxon>
        <taxon>Tracheophyta</taxon>
        <taxon>Spermatophyta</taxon>
        <taxon>Magnoliopsida</taxon>
        <taxon>Liliopsida</taxon>
        <taxon>Araceae</taxon>
        <taxon>Lemnoideae</taxon>
        <taxon>Spirodela</taxon>
    </lineage>
</organism>
<reference evidence="1" key="1">
    <citation type="submission" date="2020-02" db="EMBL/GenBank/DDBJ databases">
        <authorList>
            <person name="Scholz U."/>
            <person name="Mascher M."/>
            <person name="Fiebig A."/>
        </authorList>
    </citation>
    <scope>NUCLEOTIDE SEQUENCE</scope>
</reference>
<protein>
    <submittedName>
        <fullName evidence="1">Uncharacterized protein</fullName>
    </submittedName>
</protein>
<dbReference type="PANTHER" id="PTHR33527">
    <property type="entry name" value="OS07G0274300 PROTEIN"/>
    <property type="match status" value="1"/>
</dbReference>
<dbReference type="PANTHER" id="PTHR33527:SF21">
    <property type="entry name" value="OS10G0182800 PROTEIN"/>
    <property type="match status" value="1"/>
</dbReference>
<gene>
    <name evidence="1" type="ORF">SI8410_13018027</name>
</gene>
<dbReference type="OrthoDB" id="583642at2759"/>
<dbReference type="Proteomes" id="UP000663760">
    <property type="component" value="Chromosome 13"/>
</dbReference>
<evidence type="ECO:0000313" key="2">
    <source>
        <dbReference type="Proteomes" id="UP000663760"/>
    </source>
</evidence>
<accession>A0A7I8LBH2</accession>
<dbReference type="EMBL" id="LR746276">
    <property type="protein sequence ID" value="CAA7407349.1"/>
    <property type="molecule type" value="Genomic_DNA"/>
</dbReference>
<keyword evidence="2" id="KW-1185">Reference proteome</keyword>
<dbReference type="AlphaFoldDB" id="A0A7I8LBH2"/>